<keyword evidence="3" id="KW-1185">Reference proteome</keyword>
<gene>
    <name evidence="2" type="ORF">A4H97_24625</name>
</gene>
<dbReference type="STRING" id="354355.SAMN05660816_04815"/>
<name>A0A1V9F3M3_9BACT</name>
<accession>A0A1V9F3M3</accession>
<comment type="caution">
    <text evidence="2">The sequence shown here is derived from an EMBL/GenBank/DDBJ whole genome shotgun (WGS) entry which is preliminary data.</text>
</comment>
<dbReference type="EMBL" id="LVXG01000007">
    <property type="protein sequence ID" value="OQP52882.1"/>
    <property type="molecule type" value="Genomic_DNA"/>
</dbReference>
<organism evidence="2 3">
    <name type="scientific">Niastella yeongjuensis</name>
    <dbReference type="NCBI Taxonomy" id="354355"/>
    <lineage>
        <taxon>Bacteria</taxon>
        <taxon>Pseudomonadati</taxon>
        <taxon>Bacteroidota</taxon>
        <taxon>Chitinophagia</taxon>
        <taxon>Chitinophagales</taxon>
        <taxon>Chitinophagaceae</taxon>
        <taxon>Niastella</taxon>
    </lineage>
</organism>
<sequence length="150" mass="17065">MQKLFLFISCGLLLFCIPISGQQLKKDSLSLVSEIYRNQLKLGKLLSQLEQKSNKKQDASKKAQYSANKDSTATDELSDDPDNKKLARKAKNTAHDAWKDSMNAITQSETLDKLHSDIQSLKHRIENNQAKLNKIKHERPNSTTIDRIQN</sequence>
<dbReference type="Proteomes" id="UP000192610">
    <property type="component" value="Unassembled WGS sequence"/>
</dbReference>
<proteinExistence type="predicted"/>
<dbReference type="AlphaFoldDB" id="A0A1V9F3M3"/>
<evidence type="ECO:0000256" key="1">
    <source>
        <dbReference type="SAM" id="MobiDB-lite"/>
    </source>
</evidence>
<reference evidence="3" key="1">
    <citation type="submission" date="2016-04" db="EMBL/GenBank/DDBJ databases">
        <authorList>
            <person name="Chen L."/>
            <person name="Zhuang W."/>
            <person name="Wang G."/>
        </authorList>
    </citation>
    <scope>NUCLEOTIDE SEQUENCE [LARGE SCALE GENOMIC DNA]</scope>
    <source>
        <strain evidence="3">17621</strain>
    </source>
</reference>
<feature type="compositionally biased region" description="Basic and acidic residues" evidence="1">
    <location>
        <begin position="52"/>
        <end position="61"/>
    </location>
</feature>
<feature type="region of interest" description="Disordered" evidence="1">
    <location>
        <begin position="52"/>
        <end position="94"/>
    </location>
</feature>
<dbReference type="RefSeq" id="WP_165758827.1">
    <property type="nucleotide sequence ID" value="NZ_FOCZ01000009.1"/>
</dbReference>
<evidence type="ECO:0000313" key="3">
    <source>
        <dbReference type="Proteomes" id="UP000192610"/>
    </source>
</evidence>
<evidence type="ECO:0000313" key="2">
    <source>
        <dbReference type="EMBL" id="OQP52882.1"/>
    </source>
</evidence>
<feature type="compositionally biased region" description="Polar residues" evidence="1">
    <location>
        <begin position="63"/>
        <end position="75"/>
    </location>
</feature>
<feature type="region of interest" description="Disordered" evidence="1">
    <location>
        <begin position="129"/>
        <end position="150"/>
    </location>
</feature>
<feature type="compositionally biased region" description="Polar residues" evidence="1">
    <location>
        <begin position="141"/>
        <end position="150"/>
    </location>
</feature>
<protein>
    <submittedName>
        <fullName evidence="2">Uncharacterized protein</fullName>
    </submittedName>
</protein>